<protein>
    <submittedName>
        <fullName evidence="1">Uncharacterized protein</fullName>
    </submittedName>
</protein>
<evidence type="ECO:0000313" key="2">
    <source>
        <dbReference type="Proteomes" id="UP001055879"/>
    </source>
</evidence>
<gene>
    <name evidence="1" type="ORF">L6452_36450</name>
</gene>
<dbReference type="Proteomes" id="UP001055879">
    <property type="component" value="Linkage Group LG13"/>
</dbReference>
<accession>A0ACB8Y983</accession>
<proteinExistence type="predicted"/>
<sequence length="253" mass="29080">MAKEFFQIHDKEFSGRSVPDTARTVDHHKYSMAWLPAGEQWRTLRRIAKEYLFSVKCLDRSERLREVKVQELVNYVNQCSINEKEVNINAVAFTTTLNILSNFIFSMDLGQYDSVSSQEFMEAVSGLMEVVGKPNLADFFPILKSLDPQGLLRRANVYGTKLLTIIDRIIDQRLQKRLSSSPYHGVSCTHNDVLDSLLNLHLKDESEFSRNDMIHLVLVLFIGGTDTTSNTFEWAMVELIRNPEKMKIARSED</sequence>
<name>A0ACB8Y983_ARCLA</name>
<reference evidence="2" key="1">
    <citation type="journal article" date="2022" name="Mol. Ecol. Resour.">
        <title>The genomes of chicory, endive, great burdock and yacon provide insights into Asteraceae palaeo-polyploidization history and plant inulin production.</title>
        <authorList>
            <person name="Fan W."/>
            <person name="Wang S."/>
            <person name="Wang H."/>
            <person name="Wang A."/>
            <person name="Jiang F."/>
            <person name="Liu H."/>
            <person name="Zhao H."/>
            <person name="Xu D."/>
            <person name="Zhang Y."/>
        </authorList>
    </citation>
    <scope>NUCLEOTIDE SEQUENCE [LARGE SCALE GENOMIC DNA]</scope>
    <source>
        <strain evidence="2">cv. Niubang</strain>
    </source>
</reference>
<dbReference type="EMBL" id="CM042059">
    <property type="protein sequence ID" value="KAI3681648.1"/>
    <property type="molecule type" value="Genomic_DNA"/>
</dbReference>
<evidence type="ECO:0000313" key="1">
    <source>
        <dbReference type="EMBL" id="KAI3681648.1"/>
    </source>
</evidence>
<organism evidence="1 2">
    <name type="scientific">Arctium lappa</name>
    <name type="common">Greater burdock</name>
    <name type="synonym">Lappa major</name>
    <dbReference type="NCBI Taxonomy" id="4217"/>
    <lineage>
        <taxon>Eukaryota</taxon>
        <taxon>Viridiplantae</taxon>
        <taxon>Streptophyta</taxon>
        <taxon>Embryophyta</taxon>
        <taxon>Tracheophyta</taxon>
        <taxon>Spermatophyta</taxon>
        <taxon>Magnoliopsida</taxon>
        <taxon>eudicotyledons</taxon>
        <taxon>Gunneridae</taxon>
        <taxon>Pentapetalae</taxon>
        <taxon>asterids</taxon>
        <taxon>campanulids</taxon>
        <taxon>Asterales</taxon>
        <taxon>Asteraceae</taxon>
        <taxon>Carduoideae</taxon>
        <taxon>Cardueae</taxon>
        <taxon>Arctiinae</taxon>
        <taxon>Arctium</taxon>
    </lineage>
</organism>
<comment type="caution">
    <text evidence="1">The sequence shown here is derived from an EMBL/GenBank/DDBJ whole genome shotgun (WGS) entry which is preliminary data.</text>
</comment>
<keyword evidence="2" id="KW-1185">Reference proteome</keyword>
<reference evidence="1 2" key="2">
    <citation type="journal article" date="2022" name="Mol. Ecol. Resour.">
        <title>The genomes of chicory, endive, great burdock and yacon provide insights into Asteraceae paleo-polyploidization history and plant inulin production.</title>
        <authorList>
            <person name="Fan W."/>
            <person name="Wang S."/>
            <person name="Wang H."/>
            <person name="Wang A."/>
            <person name="Jiang F."/>
            <person name="Liu H."/>
            <person name="Zhao H."/>
            <person name="Xu D."/>
            <person name="Zhang Y."/>
        </authorList>
    </citation>
    <scope>NUCLEOTIDE SEQUENCE [LARGE SCALE GENOMIC DNA]</scope>
    <source>
        <strain evidence="2">cv. Niubang</strain>
    </source>
</reference>